<dbReference type="STRING" id="1267021.FPB0191_01160"/>
<dbReference type="HOGENOM" id="CLU_095321_4_0_6"/>
<evidence type="ECO:0000256" key="4">
    <source>
        <dbReference type="ARBA" id="ARBA00022475"/>
    </source>
</evidence>
<evidence type="ECO:0000256" key="1">
    <source>
        <dbReference type="ARBA" id="ARBA00001970"/>
    </source>
</evidence>
<keyword evidence="3" id="KW-0813">Transport</keyword>
<evidence type="ECO:0000256" key="6">
    <source>
        <dbReference type="ARBA" id="ARBA00022692"/>
    </source>
</evidence>
<keyword evidence="8" id="KW-0249">Electron transport</keyword>
<comment type="subcellular location">
    <subcellularLocation>
        <location evidence="2">Cell membrane</location>
        <topology evidence="2">Multi-pass membrane protein</topology>
    </subcellularLocation>
</comment>
<evidence type="ECO:0000256" key="2">
    <source>
        <dbReference type="ARBA" id="ARBA00004651"/>
    </source>
</evidence>
<keyword evidence="6 13" id="KW-0812">Transmembrane</keyword>
<gene>
    <name evidence="15" type="ORF">FPB0191_01160</name>
</gene>
<evidence type="ECO:0000256" key="8">
    <source>
        <dbReference type="ARBA" id="ARBA00022982"/>
    </source>
</evidence>
<keyword evidence="7" id="KW-0479">Metal-binding</keyword>
<dbReference type="InterPro" id="IPR052168">
    <property type="entry name" value="Cytochrome_b561_oxidase"/>
</dbReference>
<evidence type="ECO:0000313" key="15">
    <source>
        <dbReference type="EMBL" id="AJA44984.1"/>
    </source>
</evidence>
<dbReference type="KEGG" id="fpp:FPB0191_01160"/>
<feature type="transmembrane region" description="Helical" evidence="13">
    <location>
        <begin position="143"/>
        <end position="163"/>
    </location>
</feature>
<keyword evidence="10" id="KW-0408">Iron</keyword>
<dbReference type="RefSeq" id="WP_039104590.1">
    <property type="nucleotide sequence ID" value="NZ_CP009056.1"/>
</dbReference>
<organism evidence="15 16">
    <name type="scientific">Frischella perrara</name>
    <dbReference type="NCBI Taxonomy" id="1267021"/>
    <lineage>
        <taxon>Bacteria</taxon>
        <taxon>Pseudomonadati</taxon>
        <taxon>Pseudomonadota</taxon>
        <taxon>Gammaproteobacteria</taxon>
        <taxon>Orbales</taxon>
        <taxon>Orbaceae</taxon>
        <taxon>Frischella</taxon>
    </lineage>
</organism>
<evidence type="ECO:0000256" key="7">
    <source>
        <dbReference type="ARBA" id="ARBA00022723"/>
    </source>
</evidence>
<dbReference type="AlphaFoldDB" id="A0A0A7S0C3"/>
<accession>A0A0A7S0C3</accession>
<dbReference type="GO" id="GO:0005886">
    <property type="term" value="C:plasma membrane"/>
    <property type="evidence" value="ECO:0007669"/>
    <property type="project" value="UniProtKB-SubCell"/>
</dbReference>
<evidence type="ECO:0000256" key="13">
    <source>
        <dbReference type="SAM" id="Phobius"/>
    </source>
</evidence>
<keyword evidence="11 13" id="KW-0472">Membrane</keyword>
<dbReference type="PANTHER" id="PTHR30529:SF7">
    <property type="entry name" value="CYTOCHROME B561 BACTERIAL_NI-HYDROGENASE DOMAIN-CONTAINING PROTEIN"/>
    <property type="match status" value="1"/>
</dbReference>
<dbReference type="GO" id="GO:0009055">
    <property type="term" value="F:electron transfer activity"/>
    <property type="evidence" value="ECO:0007669"/>
    <property type="project" value="InterPro"/>
</dbReference>
<dbReference type="EMBL" id="CP009056">
    <property type="protein sequence ID" value="AJA44984.1"/>
    <property type="molecule type" value="Genomic_DNA"/>
</dbReference>
<dbReference type="Proteomes" id="UP000030901">
    <property type="component" value="Chromosome"/>
</dbReference>
<keyword evidence="9 13" id="KW-1133">Transmembrane helix</keyword>
<feature type="domain" description="Cytochrome b561 bacterial/Ni-hydrogenase" evidence="14">
    <location>
        <begin position="8"/>
        <end position="172"/>
    </location>
</feature>
<name>A0A0A7S0C3_FRIPE</name>
<feature type="transmembrane region" description="Helical" evidence="13">
    <location>
        <begin position="13"/>
        <end position="31"/>
    </location>
</feature>
<dbReference type="Pfam" id="PF01292">
    <property type="entry name" value="Ni_hydr_CYTB"/>
    <property type="match status" value="1"/>
</dbReference>
<evidence type="ECO:0000256" key="10">
    <source>
        <dbReference type="ARBA" id="ARBA00023004"/>
    </source>
</evidence>
<reference evidence="15 16" key="1">
    <citation type="journal article" date="2014" name="Appl. Environ. Microbiol.">
        <title>Gut symbionts from distinct hosts exhibit genotoxic activity via divergent colibactin biosynthetic pathways.</title>
        <authorList>
            <person name="Engel P."/>
            <person name="Vizcaino M.I."/>
            <person name="Crawford J.M."/>
        </authorList>
    </citation>
    <scope>NUCLEOTIDE SEQUENCE [LARGE SCALE GENOMIC DNA]</scope>
    <source>
        <strain evidence="15 16">PEB0191</strain>
    </source>
</reference>
<keyword evidence="5" id="KW-0349">Heme</keyword>
<evidence type="ECO:0000313" key="16">
    <source>
        <dbReference type="Proteomes" id="UP000030901"/>
    </source>
</evidence>
<evidence type="ECO:0000256" key="9">
    <source>
        <dbReference type="ARBA" id="ARBA00022989"/>
    </source>
</evidence>
<dbReference type="InterPro" id="IPR011577">
    <property type="entry name" value="Cyt_b561_bac/Ni-Hgenase"/>
</dbReference>
<proteinExistence type="inferred from homology"/>
<feature type="transmembrane region" description="Helical" evidence="13">
    <location>
        <begin position="85"/>
        <end position="103"/>
    </location>
</feature>
<comment type="similarity">
    <text evidence="12">Belongs to the cytochrome b561 family.</text>
</comment>
<evidence type="ECO:0000256" key="11">
    <source>
        <dbReference type="ARBA" id="ARBA00023136"/>
    </source>
</evidence>
<dbReference type="SUPFAM" id="SSF81342">
    <property type="entry name" value="Transmembrane di-heme cytochromes"/>
    <property type="match status" value="1"/>
</dbReference>
<keyword evidence="4" id="KW-1003">Cell membrane</keyword>
<evidence type="ECO:0000256" key="12">
    <source>
        <dbReference type="ARBA" id="ARBA00037975"/>
    </source>
</evidence>
<protein>
    <submittedName>
        <fullName evidence="15">Cytochrome B561</fullName>
    </submittedName>
</protein>
<evidence type="ECO:0000256" key="3">
    <source>
        <dbReference type="ARBA" id="ARBA00022448"/>
    </source>
</evidence>
<dbReference type="OrthoDB" id="9793784at2"/>
<feature type="transmembrane region" description="Helical" evidence="13">
    <location>
        <begin position="115"/>
        <end position="137"/>
    </location>
</feature>
<keyword evidence="16" id="KW-1185">Reference proteome</keyword>
<feature type="transmembrane region" description="Helical" evidence="13">
    <location>
        <begin position="43"/>
        <end position="65"/>
    </location>
</feature>
<dbReference type="PANTHER" id="PTHR30529">
    <property type="entry name" value="CYTOCHROME B561"/>
    <property type="match status" value="1"/>
</dbReference>
<evidence type="ECO:0000259" key="14">
    <source>
        <dbReference type="Pfam" id="PF01292"/>
    </source>
</evidence>
<sequence length="172" mass="20031">MQNYPQYTNKQKYLHWFSACLVFIVIALPLYKLYFVNWLGSMANLFSLHKSLGIIILLLTIWRIIIIRKNGVPDVIPREHKLQRILAKSVQGFIYLLLFLLPLSGYLMSSKALNFLGIISIPAVSLPNNGYVIFHLIHNYGSYLLIMFLFLHIIGALFHYFWVKDKVLQSML</sequence>
<dbReference type="GO" id="GO:0022904">
    <property type="term" value="P:respiratory electron transport chain"/>
    <property type="evidence" value="ECO:0007669"/>
    <property type="project" value="InterPro"/>
</dbReference>
<dbReference type="GO" id="GO:0046872">
    <property type="term" value="F:metal ion binding"/>
    <property type="evidence" value="ECO:0007669"/>
    <property type="project" value="UniProtKB-KW"/>
</dbReference>
<dbReference type="GO" id="GO:0020037">
    <property type="term" value="F:heme binding"/>
    <property type="evidence" value="ECO:0007669"/>
    <property type="project" value="TreeGrafter"/>
</dbReference>
<comment type="cofactor">
    <cofactor evidence="1">
        <name>heme b</name>
        <dbReference type="ChEBI" id="CHEBI:60344"/>
    </cofactor>
</comment>
<evidence type="ECO:0000256" key="5">
    <source>
        <dbReference type="ARBA" id="ARBA00022617"/>
    </source>
</evidence>
<dbReference type="InterPro" id="IPR016174">
    <property type="entry name" value="Di-haem_cyt_TM"/>
</dbReference>